<reference evidence="3" key="1">
    <citation type="journal article" date="2021" name="Nat. Commun.">
        <title>Genetic determinants of endophytism in the Arabidopsis root mycobiome.</title>
        <authorList>
            <person name="Mesny F."/>
            <person name="Miyauchi S."/>
            <person name="Thiergart T."/>
            <person name="Pickel B."/>
            <person name="Atanasova L."/>
            <person name="Karlsson M."/>
            <person name="Huettel B."/>
            <person name="Barry K.W."/>
            <person name="Haridas S."/>
            <person name="Chen C."/>
            <person name="Bauer D."/>
            <person name="Andreopoulos W."/>
            <person name="Pangilinan J."/>
            <person name="LaButti K."/>
            <person name="Riley R."/>
            <person name="Lipzen A."/>
            <person name="Clum A."/>
            <person name="Drula E."/>
            <person name="Henrissat B."/>
            <person name="Kohler A."/>
            <person name="Grigoriev I.V."/>
            <person name="Martin F.M."/>
            <person name="Hacquard S."/>
        </authorList>
    </citation>
    <scope>NUCLEOTIDE SEQUENCE</scope>
    <source>
        <strain evidence="3">MPI-SDFR-AT-0120</strain>
    </source>
</reference>
<dbReference type="OrthoDB" id="4160064at2759"/>
<name>A0A8K0QSI2_9PLEO</name>
<keyword evidence="2" id="KW-0472">Membrane</keyword>
<feature type="compositionally biased region" description="Polar residues" evidence="1">
    <location>
        <begin position="1"/>
        <end position="11"/>
    </location>
</feature>
<keyword evidence="2" id="KW-1133">Transmembrane helix</keyword>
<dbReference type="EMBL" id="JAGMVJ010000031">
    <property type="protein sequence ID" value="KAH7068723.1"/>
    <property type="molecule type" value="Genomic_DNA"/>
</dbReference>
<keyword evidence="2" id="KW-0812">Transmembrane</keyword>
<evidence type="ECO:0000313" key="4">
    <source>
        <dbReference type="Proteomes" id="UP000813461"/>
    </source>
</evidence>
<accession>A0A8K0QSI2</accession>
<feature type="region of interest" description="Disordered" evidence="1">
    <location>
        <begin position="1"/>
        <end position="25"/>
    </location>
</feature>
<feature type="transmembrane region" description="Helical" evidence="2">
    <location>
        <begin position="107"/>
        <end position="128"/>
    </location>
</feature>
<dbReference type="Proteomes" id="UP000813461">
    <property type="component" value="Unassembled WGS sequence"/>
</dbReference>
<sequence length="157" mass="16288">MPHATQHNSTDPLLGAPSKLRDDSAAQPLSTTAQTVIKVLTVMRVGVGAACIVAPRFTCALFKYNVPAEQALIVRMFGARDAVFGELLATAEDKERPDRGRREIKRAIWGALAADVMDLGAIAFGVATGQVGKTPGILLGAAAIGAIGIGAVGLRNL</sequence>
<evidence type="ECO:0000256" key="2">
    <source>
        <dbReference type="SAM" id="Phobius"/>
    </source>
</evidence>
<gene>
    <name evidence="3" type="ORF">FB567DRAFT_541059</name>
</gene>
<organism evidence="3 4">
    <name type="scientific">Paraphoma chrysanthemicola</name>
    <dbReference type="NCBI Taxonomy" id="798071"/>
    <lineage>
        <taxon>Eukaryota</taxon>
        <taxon>Fungi</taxon>
        <taxon>Dikarya</taxon>
        <taxon>Ascomycota</taxon>
        <taxon>Pezizomycotina</taxon>
        <taxon>Dothideomycetes</taxon>
        <taxon>Pleosporomycetidae</taxon>
        <taxon>Pleosporales</taxon>
        <taxon>Pleosporineae</taxon>
        <taxon>Phaeosphaeriaceae</taxon>
        <taxon>Paraphoma</taxon>
    </lineage>
</organism>
<proteinExistence type="predicted"/>
<dbReference type="AlphaFoldDB" id="A0A8K0QSI2"/>
<evidence type="ECO:0000313" key="3">
    <source>
        <dbReference type="EMBL" id="KAH7068723.1"/>
    </source>
</evidence>
<protein>
    <submittedName>
        <fullName evidence="3">Uncharacterized protein</fullName>
    </submittedName>
</protein>
<feature type="transmembrane region" description="Helical" evidence="2">
    <location>
        <begin position="134"/>
        <end position="154"/>
    </location>
</feature>
<comment type="caution">
    <text evidence="3">The sequence shown here is derived from an EMBL/GenBank/DDBJ whole genome shotgun (WGS) entry which is preliminary data.</text>
</comment>
<evidence type="ECO:0000256" key="1">
    <source>
        <dbReference type="SAM" id="MobiDB-lite"/>
    </source>
</evidence>
<keyword evidence="4" id="KW-1185">Reference proteome</keyword>